<keyword evidence="3" id="KW-1185">Reference proteome</keyword>
<dbReference type="EMBL" id="JALJOT010000014">
    <property type="protein sequence ID" value="KAK9903542.1"/>
    <property type="molecule type" value="Genomic_DNA"/>
</dbReference>
<dbReference type="Gene3D" id="3.30.1520.10">
    <property type="entry name" value="Phox-like domain"/>
    <property type="match status" value="1"/>
</dbReference>
<protein>
    <recommendedName>
        <fullName evidence="1">PX domain-containing protein</fullName>
    </recommendedName>
</protein>
<dbReference type="InterPro" id="IPR001683">
    <property type="entry name" value="PX_dom"/>
</dbReference>
<evidence type="ECO:0000313" key="3">
    <source>
        <dbReference type="Proteomes" id="UP001491310"/>
    </source>
</evidence>
<sequence>MKLPPKLVLTKVSKHPDLIDRRRGDLEQWLWRVVANAELARSPLVMSFLDLSEAQHLNDCCACQQTCKTDILLPLMKQETANLS</sequence>
<dbReference type="SUPFAM" id="SSF64268">
    <property type="entry name" value="PX domain"/>
    <property type="match status" value="1"/>
</dbReference>
<dbReference type="Proteomes" id="UP001491310">
    <property type="component" value="Unassembled WGS sequence"/>
</dbReference>
<name>A0ABR2YE88_9CHLO</name>
<gene>
    <name evidence="2" type="ORF">WJX75_008320</name>
</gene>
<evidence type="ECO:0000259" key="1">
    <source>
        <dbReference type="PROSITE" id="PS50195"/>
    </source>
</evidence>
<proteinExistence type="predicted"/>
<reference evidence="2 3" key="1">
    <citation type="journal article" date="2024" name="Nat. Commun.">
        <title>Phylogenomics reveals the evolutionary origins of lichenization in chlorophyte algae.</title>
        <authorList>
            <person name="Puginier C."/>
            <person name="Libourel C."/>
            <person name="Otte J."/>
            <person name="Skaloud P."/>
            <person name="Haon M."/>
            <person name="Grisel S."/>
            <person name="Petersen M."/>
            <person name="Berrin J.G."/>
            <person name="Delaux P.M."/>
            <person name="Dal Grande F."/>
            <person name="Keller J."/>
        </authorList>
    </citation>
    <scope>NUCLEOTIDE SEQUENCE [LARGE SCALE GENOMIC DNA]</scope>
    <source>
        <strain evidence="2 3">SAG 216-7</strain>
    </source>
</reference>
<dbReference type="InterPro" id="IPR036871">
    <property type="entry name" value="PX_dom_sf"/>
</dbReference>
<feature type="domain" description="PX" evidence="1">
    <location>
        <begin position="1"/>
        <end position="56"/>
    </location>
</feature>
<dbReference type="Pfam" id="PF00787">
    <property type="entry name" value="PX"/>
    <property type="match status" value="1"/>
</dbReference>
<evidence type="ECO:0000313" key="2">
    <source>
        <dbReference type="EMBL" id="KAK9903542.1"/>
    </source>
</evidence>
<comment type="caution">
    <text evidence="2">The sequence shown here is derived from an EMBL/GenBank/DDBJ whole genome shotgun (WGS) entry which is preliminary data.</text>
</comment>
<dbReference type="CDD" id="cd06093">
    <property type="entry name" value="PX_domain"/>
    <property type="match status" value="1"/>
</dbReference>
<accession>A0ABR2YE88</accession>
<dbReference type="PROSITE" id="PS50195">
    <property type="entry name" value="PX"/>
    <property type="match status" value="1"/>
</dbReference>
<organism evidence="2 3">
    <name type="scientific">Coccomyxa subellipsoidea</name>
    <dbReference type="NCBI Taxonomy" id="248742"/>
    <lineage>
        <taxon>Eukaryota</taxon>
        <taxon>Viridiplantae</taxon>
        <taxon>Chlorophyta</taxon>
        <taxon>core chlorophytes</taxon>
        <taxon>Trebouxiophyceae</taxon>
        <taxon>Trebouxiophyceae incertae sedis</taxon>
        <taxon>Coccomyxaceae</taxon>
        <taxon>Coccomyxa</taxon>
    </lineage>
</organism>